<dbReference type="NCBIfam" id="TIGR00026">
    <property type="entry name" value="hi_GC_TIGR00026"/>
    <property type="match status" value="1"/>
</dbReference>
<dbReference type="PANTHER" id="PTHR39428">
    <property type="entry name" value="F420H(2)-DEPENDENT QUINONE REDUCTASE RV1261C"/>
    <property type="match status" value="1"/>
</dbReference>
<gene>
    <name evidence="3" type="ORF">KDI_45160</name>
</gene>
<protein>
    <recommendedName>
        <fullName evidence="5">Nitroreductase</fullName>
    </recommendedName>
</protein>
<name>A0A5A5TI14_9CHLR</name>
<accession>A0A5A5TI14</accession>
<proteinExistence type="inferred from homology"/>
<evidence type="ECO:0000256" key="2">
    <source>
        <dbReference type="ARBA" id="ARBA00049106"/>
    </source>
</evidence>
<dbReference type="GO" id="GO:0005886">
    <property type="term" value="C:plasma membrane"/>
    <property type="evidence" value="ECO:0007669"/>
    <property type="project" value="TreeGrafter"/>
</dbReference>
<comment type="caution">
    <text evidence="3">The sequence shown here is derived from an EMBL/GenBank/DDBJ whole genome shotgun (WGS) entry which is preliminary data.</text>
</comment>
<dbReference type="Pfam" id="PF04075">
    <property type="entry name" value="F420H2_quin_red"/>
    <property type="match status" value="1"/>
</dbReference>
<dbReference type="InterPro" id="IPR012349">
    <property type="entry name" value="Split_barrel_FMN-bd"/>
</dbReference>
<dbReference type="GO" id="GO:0070967">
    <property type="term" value="F:coenzyme F420 binding"/>
    <property type="evidence" value="ECO:0007669"/>
    <property type="project" value="TreeGrafter"/>
</dbReference>
<evidence type="ECO:0000313" key="3">
    <source>
        <dbReference type="EMBL" id="GCF10952.1"/>
    </source>
</evidence>
<evidence type="ECO:0008006" key="5">
    <source>
        <dbReference type="Google" id="ProtNLM"/>
    </source>
</evidence>
<dbReference type="AlphaFoldDB" id="A0A5A5TI14"/>
<dbReference type="InterPro" id="IPR004378">
    <property type="entry name" value="F420H2_quin_Rdtase"/>
</dbReference>
<organism evidence="3 4">
    <name type="scientific">Dictyobacter arantiisoli</name>
    <dbReference type="NCBI Taxonomy" id="2014874"/>
    <lineage>
        <taxon>Bacteria</taxon>
        <taxon>Bacillati</taxon>
        <taxon>Chloroflexota</taxon>
        <taxon>Ktedonobacteria</taxon>
        <taxon>Ktedonobacterales</taxon>
        <taxon>Dictyobacteraceae</taxon>
        <taxon>Dictyobacter</taxon>
    </lineage>
</organism>
<sequence length="136" mass="15320">MSEWQERNDKVIAEFHANGGKVEGWAQLILLTIKGAKTGKRYVTPLMYVPDGDRILAVASKGGYPTHPVWYKNLLVNPDVTVEVGTEKFETVARILTGEERAEAYAKAEKVFPPYAEYKTKTDREIPVIALDRPKK</sequence>
<keyword evidence="4" id="KW-1185">Reference proteome</keyword>
<dbReference type="OrthoDB" id="162096at2"/>
<comment type="catalytic activity">
    <reaction evidence="2">
        <text>oxidized coenzyme F420-(gamma-L-Glu)(n) + a quinol + H(+) = reduced coenzyme F420-(gamma-L-Glu)(n) + a quinone</text>
        <dbReference type="Rhea" id="RHEA:39663"/>
        <dbReference type="Rhea" id="RHEA-COMP:12939"/>
        <dbReference type="Rhea" id="RHEA-COMP:14378"/>
        <dbReference type="ChEBI" id="CHEBI:15378"/>
        <dbReference type="ChEBI" id="CHEBI:24646"/>
        <dbReference type="ChEBI" id="CHEBI:132124"/>
        <dbReference type="ChEBI" id="CHEBI:133980"/>
        <dbReference type="ChEBI" id="CHEBI:139511"/>
    </reaction>
</comment>
<dbReference type="GO" id="GO:0016491">
    <property type="term" value="F:oxidoreductase activity"/>
    <property type="evidence" value="ECO:0007669"/>
    <property type="project" value="InterPro"/>
</dbReference>
<comment type="similarity">
    <text evidence="1">Belongs to the F420H(2)-dependent quinone reductase family.</text>
</comment>
<dbReference type="Proteomes" id="UP000322530">
    <property type="component" value="Unassembled WGS sequence"/>
</dbReference>
<reference evidence="3 4" key="1">
    <citation type="submission" date="2019-01" db="EMBL/GenBank/DDBJ databases">
        <title>Draft genome sequence of Dictyobacter sp. Uno17.</title>
        <authorList>
            <person name="Wang C.M."/>
            <person name="Zheng Y."/>
            <person name="Sakai Y."/>
            <person name="Abe K."/>
            <person name="Yokota A."/>
            <person name="Yabe S."/>
        </authorList>
    </citation>
    <scope>NUCLEOTIDE SEQUENCE [LARGE SCALE GENOMIC DNA]</scope>
    <source>
        <strain evidence="3 4">Uno17</strain>
    </source>
</reference>
<dbReference type="Gene3D" id="2.30.110.10">
    <property type="entry name" value="Electron Transport, Fmn-binding Protein, Chain A"/>
    <property type="match status" value="1"/>
</dbReference>
<evidence type="ECO:0000256" key="1">
    <source>
        <dbReference type="ARBA" id="ARBA00008710"/>
    </source>
</evidence>
<dbReference type="PANTHER" id="PTHR39428:SF1">
    <property type="entry name" value="F420H(2)-DEPENDENT QUINONE REDUCTASE RV1261C"/>
    <property type="match status" value="1"/>
</dbReference>
<evidence type="ECO:0000313" key="4">
    <source>
        <dbReference type="Proteomes" id="UP000322530"/>
    </source>
</evidence>
<dbReference type="EMBL" id="BIXY01000088">
    <property type="protein sequence ID" value="GCF10952.1"/>
    <property type="molecule type" value="Genomic_DNA"/>
</dbReference>
<dbReference type="SUPFAM" id="SSF50475">
    <property type="entry name" value="FMN-binding split barrel"/>
    <property type="match status" value="1"/>
</dbReference>
<dbReference type="RefSeq" id="WP_149403806.1">
    <property type="nucleotide sequence ID" value="NZ_BIXY01000088.1"/>
</dbReference>